<dbReference type="EMBL" id="CP033219">
    <property type="protein sequence ID" value="AZV80570.1"/>
    <property type="molecule type" value="Genomic_DNA"/>
</dbReference>
<keyword evidence="2" id="KW-1185">Reference proteome</keyword>
<reference evidence="1 2" key="1">
    <citation type="submission" date="2018-10" db="EMBL/GenBank/DDBJ databases">
        <title>Parasedimentitalea marina sp. nov., a psychrophilic bacterium isolated from deep seawater of the New Britain Trench.</title>
        <authorList>
            <person name="Cao J."/>
        </authorList>
    </citation>
    <scope>NUCLEOTIDE SEQUENCE [LARGE SCALE GENOMIC DNA]</scope>
    <source>
        <strain evidence="1 2">W43</strain>
    </source>
</reference>
<dbReference type="InterPro" id="IPR013785">
    <property type="entry name" value="Aldolase_TIM"/>
</dbReference>
<sequence length="263" mass="28629">MDALPQIMVAPNGARRTTRDHPSVPMQLDDTIATALACKAAGAGGLHAHVRDTDGGHILDAGLYLELLAEMKHRAPDFTVQITTEAVGQYTPKEQRALVTAVMPDFVSIALREMVAGEDDKDLCKFYHWAYVSGIGVQHILYTPEEVLKLASFVEKGVIPAQDLEVLFVLGRYSTNQQSSVSDMSPFVANATQVLKDADWALCAFGQQETSCLAEAVRQGGKARIGFENNLHNSDGSIAVDNAERVHELVAELKREKLADMPN</sequence>
<dbReference type="PANTHER" id="PTHR37418:SF1">
    <property type="entry name" value="3-KETO-5-AMINOHEXANOATE CLEAVAGE PROTEIN"/>
    <property type="match status" value="1"/>
</dbReference>
<dbReference type="Gene3D" id="3.20.20.70">
    <property type="entry name" value="Aldolase class I"/>
    <property type="match status" value="1"/>
</dbReference>
<dbReference type="GO" id="GO:0043720">
    <property type="term" value="F:3-keto-5-aminohexanoate cleavage activity"/>
    <property type="evidence" value="ECO:0007669"/>
    <property type="project" value="InterPro"/>
</dbReference>
<organism evidence="1 2">
    <name type="scientific">Parasedimentitalea marina</name>
    <dbReference type="NCBI Taxonomy" id="2483033"/>
    <lineage>
        <taxon>Bacteria</taxon>
        <taxon>Pseudomonadati</taxon>
        <taxon>Pseudomonadota</taxon>
        <taxon>Alphaproteobacteria</taxon>
        <taxon>Rhodobacterales</taxon>
        <taxon>Paracoccaceae</taxon>
        <taxon>Parasedimentitalea</taxon>
    </lineage>
</organism>
<proteinExistence type="predicted"/>
<dbReference type="AlphaFoldDB" id="A0A3T0N961"/>
<protein>
    <submittedName>
        <fullName evidence="1">3-keto-5-aminohexanoate cleavage protein</fullName>
    </submittedName>
</protein>
<accession>A0A3T0N961</accession>
<dbReference type="OrthoDB" id="9805277at2"/>
<gene>
    <name evidence="1" type="ORF">EBB79_21270</name>
</gene>
<name>A0A3T0N961_9RHOB</name>
<dbReference type="KEGG" id="sedi:EBB79_21270"/>
<dbReference type="Pfam" id="PF05853">
    <property type="entry name" value="BKACE"/>
    <property type="match status" value="1"/>
</dbReference>
<dbReference type="Proteomes" id="UP000283063">
    <property type="component" value="Chromosome"/>
</dbReference>
<evidence type="ECO:0000313" key="2">
    <source>
        <dbReference type="Proteomes" id="UP000283063"/>
    </source>
</evidence>
<dbReference type="InterPro" id="IPR008567">
    <property type="entry name" value="BKACE"/>
</dbReference>
<dbReference type="PANTHER" id="PTHR37418">
    <property type="entry name" value="3-KETO-5-AMINOHEXANOATE CLEAVAGE ENZYME-RELATED"/>
    <property type="match status" value="1"/>
</dbReference>
<evidence type="ECO:0000313" key="1">
    <source>
        <dbReference type="EMBL" id="AZV80570.1"/>
    </source>
</evidence>